<keyword evidence="3 5" id="KW-1133">Transmembrane helix</keyword>
<name>A0AAV9I9P6_9RHOD</name>
<comment type="subcellular location">
    <subcellularLocation>
        <location evidence="1">Membrane</location>
        <topology evidence="1">Multi-pass membrane protein</topology>
    </subcellularLocation>
</comment>
<feature type="transmembrane region" description="Helical" evidence="5">
    <location>
        <begin position="257"/>
        <end position="279"/>
    </location>
</feature>
<dbReference type="Pfam" id="PF03151">
    <property type="entry name" value="TPT"/>
    <property type="match status" value="1"/>
</dbReference>
<protein>
    <recommendedName>
        <fullName evidence="6">Sugar phosphate transporter domain-containing protein</fullName>
    </recommendedName>
</protein>
<dbReference type="EMBL" id="JANCYU010000021">
    <property type="protein sequence ID" value="KAK4524054.1"/>
    <property type="molecule type" value="Genomic_DNA"/>
</dbReference>
<sequence length="383" mass="43386">MWSFHSPARVSTRHKSQETCFLSKDPMDSELESVTFLGNIKRQTRRVLRKGAASLFPYLQSSVPKLPTKYGALVACAVKSLIAALYYISVSVSLTVFNKSIFQNYDFQETTVLVCSQLSLTILILFGLQRTERISTSGFQWELFVACLPLSLSYYLMLVTSMIGLRDTNLVMYNTLRRTTVLFVLILERIILRKKASWGVVGSVMVILSGTIIASFYDVSFSTYGYVMVFLANLTTAVYLVLIRYTRDETKLDNFGILYYCSLSCLPLFVVTGLLDGSLRRLSLHFPQYQFSFWIFFILACSFGFVINHSIYYNTTTNSALTQNISAQVKDLALLISSYYFFHPQKSSIWSHVGVATSFLGGVLYVVAKLVEMKRALLQDDKL</sequence>
<evidence type="ECO:0000256" key="2">
    <source>
        <dbReference type="ARBA" id="ARBA00022692"/>
    </source>
</evidence>
<dbReference type="InterPro" id="IPR050186">
    <property type="entry name" value="TPT_transporter"/>
</dbReference>
<evidence type="ECO:0000256" key="1">
    <source>
        <dbReference type="ARBA" id="ARBA00004141"/>
    </source>
</evidence>
<feature type="transmembrane region" description="Helical" evidence="5">
    <location>
        <begin position="198"/>
        <end position="217"/>
    </location>
</feature>
<dbReference type="InterPro" id="IPR004853">
    <property type="entry name" value="Sugar_P_trans_dom"/>
</dbReference>
<dbReference type="PANTHER" id="PTHR11132">
    <property type="entry name" value="SOLUTE CARRIER FAMILY 35"/>
    <property type="match status" value="1"/>
</dbReference>
<dbReference type="AlphaFoldDB" id="A0AAV9I9P6"/>
<keyword evidence="4 5" id="KW-0472">Membrane</keyword>
<comment type="caution">
    <text evidence="7">The sequence shown here is derived from an EMBL/GenBank/DDBJ whole genome shotgun (WGS) entry which is preliminary data.</text>
</comment>
<dbReference type="GO" id="GO:0016020">
    <property type="term" value="C:membrane"/>
    <property type="evidence" value="ECO:0007669"/>
    <property type="project" value="UniProtKB-SubCell"/>
</dbReference>
<evidence type="ECO:0000259" key="6">
    <source>
        <dbReference type="Pfam" id="PF03151"/>
    </source>
</evidence>
<gene>
    <name evidence="7" type="ORF">GAYE_SCF01G1953</name>
</gene>
<keyword evidence="2 5" id="KW-0812">Transmembrane</keyword>
<feature type="transmembrane region" description="Helical" evidence="5">
    <location>
        <begin position="141"/>
        <end position="165"/>
    </location>
</feature>
<evidence type="ECO:0000256" key="5">
    <source>
        <dbReference type="SAM" id="Phobius"/>
    </source>
</evidence>
<feature type="transmembrane region" description="Helical" evidence="5">
    <location>
        <begin position="110"/>
        <end position="129"/>
    </location>
</feature>
<feature type="transmembrane region" description="Helical" evidence="5">
    <location>
        <begin position="349"/>
        <end position="368"/>
    </location>
</feature>
<keyword evidence="8" id="KW-1185">Reference proteome</keyword>
<evidence type="ECO:0000256" key="3">
    <source>
        <dbReference type="ARBA" id="ARBA00022989"/>
    </source>
</evidence>
<evidence type="ECO:0000256" key="4">
    <source>
        <dbReference type="ARBA" id="ARBA00023136"/>
    </source>
</evidence>
<evidence type="ECO:0000313" key="7">
    <source>
        <dbReference type="EMBL" id="KAK4524054.1"/>
    </source>
</evidence>
<feature type="transmembrane region" description="Helical" evidence="5">
    <location>
        <begin position="291"/>
        <end position="313"/>
    </location>
</feature>
<feature type="domain" description="Sugar phosphate transporter" evidence="6">
    <location>
        <begin position="84"/>
        <end position="365"/>
    </location>
</feature>
<reference evidence="7 8" key="1">
    <citation type="submission" date="2022-07" db="EMBL/GenBank/DDBJ databases">
        <title>Genome-wide signatures of adaptation to extreme environments.</title>
        <authorList>
            <person name="Cho C.H."/>
            <person name="Yoon H.S."/>
        </authorList>
    </citation>
    <scope>NUCLEOTIDE SEQUENCE [LARGE SCALE GENOMIC DNA]</scope>
    <source>
        <strain evidence="7 8">108.79 E11</strain>
    </source>
</reference>
<dbReference type="Proteomes" id="UP001300502">
    <property type="component" value="Unassembled WGS sequence"/>
</dbReference>
<feature type="transmembrane region" description="Helical" evidence="5">
    <location>
        <begin position="223"/>
        <end position="245"/>
    </location>
</feature>
<accession>A0AAV9I9P6</accession>
<proteinExistence type="predicted"/>
<feature type="transmembrane region" description="Helical" evidence="5">
    <location>
        <begin position="70"/>
        <end position="90"/>
    </location>
</feature>
<evidence type="ECO:0000313" key="8">
    <source>
        <dbReference type="Proteomes" id="UP001300502"/>
    </source>
</evidence>
<organism evidence="7 8">
    <name type="scientific">Galdieria yellowstonensis</name>
    <dbReference type="NCBI Taxonomy" id="3028027"/>
    <lineage>
        <taxon>Eukaryota</taxon>
        <taxon>Rhodophyta</taxon>
        <taxon>Bangiophyceae</taxon>
        <taxon>Galdieriales</taxon>
        <taxon>Galdieriaceae</taxon>
        <taxon>Galdieria</taxon>
    </lineage>
</organism>